<evidence type="ECO:0000313" key="1">
    <source>
        <dbReference type="EMBL" id="RNB79403.1"/>
    </source>
</evidence>
<reference evidence="1 2" key="1">
    <citation type="submission" date="2018-10" db="EMBL/GenBank/DDBJ databases">
        <title>Phylogenomics of Brevibacillus.</title>
        <authorList>
            <person name="Dunlap C."/>
        </authorList>
    </citation>
    <scope>NUCLEOTIDE SEQUENCE [LARGE SCALE GENOMIC DNA]</scope>
    <source>
        <strain evidence="1 2">JCM 15774</strain>
    </source>
</reference>
<keyword evidence="2" id="KW-1185">Reference proteome</keyword>
<gene>
    <name evidence="1" type="ORF">EDM59_27310</name>
</gene>
<accession>A0A3M8CUN1</accession>
<dbReference type="Proteomes" id="UP000269573">
    <property type="component" value="Unassembled WGS sequence"/>
</dbReference>
<organism evidence="1 2">
    <name type="scientific">Brevibacillus nitrificans</name>
    <dbReference type="NCBI Taxonomy" id="651560"/>
    <lineage>
        <taxon>Bacteria</taxon>
        <taxon>Bacillati</taxon>
        <taxon>Bacillota</taxon>
        <taxon>Bacilli</taxon>
        <taxon>Bacillales</taxon>
        <taxon>Paenibacillaceae</taxon>
        <taxon>Brevibacillus</taxon>
    </lineage>
</organism>
<sequence>MAAQQVALLLQCFHLFPPQPLSSERSQSESIAALTNKVFQTKQLPRKKVKKAEVLGTQPRWNGKNGTCL</sequence>
<name>A0A3M8CUN1_9BACL</name>
<evidence type="ECO:0000313" key="2">
    <source>
        <dbReference type="Proteomes" id="UP000269573"/>
    </source>
</evidence>
<comment type="caution">
    <text evidence="1">The sequence shown here is derived from an EMBL/GenBank/DDBJ whole genome shotgun (WGS) entry which is preliminary data.</text>
</comment>
<dbReference type="EMBL" id="RHHU01000020">
    <property type="protein sequence ID" value="RNB79403.1"/>
    <property type="molecule type" value="Genomic_DNA"/>
</dbReference>
<protein>
    <submittedName>
        <fullName evidence="1">Uncharacterized protein</fullName>
    </submittedName>
</protein>
<dbReference type="AlphaFoldDB" id="A0A3M8CUN1"/>
<proteinExistence type="predicted"/>